<feature type="domain" description="DUF234" evidence="2">
    <location>
        <begin position="319"/>
        <end position="418"/>
    </location>
</feature>
<dbReference type="SUPFAM" id="SSF52540">
    <property type="entry name" value="P-loop containing nucleoside triphosphate hydrolases"/>
    <property type="match status" value="1"/>
</dbReference>
<dbReference type="InterPro" id="IPR004256">
    <property type="entry name" value="DUF234"/>
</dbReference>
<dbReference type="Pfam" id="PF01637">
    <property type="entry name" value="ATPase_2"/>
    <property type="match status" value="1"/>
</dbReference>
<keyword evidence="3" id="KW-0067">ATP-binding</keyword>
<reference evidence="3" key="2">
    <citation type="journal article" date="2021" name="Sci. Rep.">
        <title>The distribution of antibiotic resistance genes in chicken gut microbiota commensals.</title>
        <authorList>
            <person name="Juricova H."/>
            <person name="Matiasovicova J."/>
            <person name="Kubasova T."/>
            <person name="Cejkova D."/>
            <person name="Rychlik I."/>
        </authorList>
    </citation>
    <scope>NUCLEOTIDE SEQUENCE</scope>
    <source>
        <strain evidence="3">An836</strain>
    </source>
</reference>
<dbReference type="PANTHER" id="PTHR34704">
    <property type="entry name" value="ATPASE"/>
    <property type="match status" value="1"/>
</dbReference>
<dbReference type="InterPro" id="IPR027417">
    <property type="entry name" value="P-loop_NTPase"/>
</dbReference>
<evidence type="ECO:0000259" key="2">
    <source>
        <dbReference type="Pfam" id="PF03008"/>
    </source>
</evidence>
<protein>
    <submittedName>
        <fullName evidence="3">ATP-binding protein</fullName>
    </submittedName>
</protein>
<dbReference type="GO" id="GO:0005524">
    <property type="term" value="F:ATP binding"/>
    <property type="evidence" value="ECO:0007669"/>
    <property type="project" value="UniProtKB-KW"/>
</dbReference>
<sequence length="475" mass="53710">MFVGRSQELGTLNRLYAKRGFQMVVLYGRRRVGKTTLIDEFAKDKPTLYFTAKQQSDVLNLRELSRKIIAFFDLPASTPLFGTWPDALDYIAQHAMSHPRYAEAGPMVFVFDEFPYAAAMNRSLPSVMQIAIDHGFKDTDATMILSGSNEGFMESEVLSEKSPLYGRRTAQIKLQPFDYADAALMLPSTPPERAVEYYATFGGTPYYLEQIDESISYQDNLLELCFSPSGLLFNEPMMLLREELREPALYNSILQAIANGASSLKTIAEHSGVEYTSVGKYTRTLEELGLAARIVPFGDVPSKSRKGRYVIRDLFFAYWYRFVNENTESIETGAGHAAAQDAAFTDAFDTYVGQQFETVCLQWLLRANREGQLPFLATRFGKWWGTDPRAREQTDIDVIAANPRHRALLAGECKWRNSLNVAATVDTLRSRAQILPGYDERHLALFVKTEELAQVARQRYGDALLVRSVTELFDR</sequence>
<dbReference type="InterPro" id="IPR011579">
    <property type="entry name" value="ATPase_dom"/>
</dbReference>
<gene>
    <name evidence="3" type="ORF">H7U32_04520</name>
</gene>
<dbReference type="RefSeq" id="WP_204468440.1">
    <property type="nucleotide sequence ID" value="NZ_JACLYU010000005.1"/>
</dbReference>
<evidence type="ECO:0000259" key="1">
    <source>
        <dbReference type="Pfam" id="PF01637"/>
    </source>
</evidence>
<keyword evidence="4" id="KW-1185">Reference proteome</keyword>
<evidence type="ECO:0000313" key="3">
    <source>
        <dbReference type="EMBL" id="MBM6699588.1"/>
    </source>
</evidence>
<dbReference type="EMBL" id="JACLYU010000005">
    <property type="protein sequence ID" value="MBM6699588.1"/>
    <property type="molecule type" value="Genomic_DNA"/>
</dbReference>
<name>A0A939B9J8_9BIFI</name>
<keyword evidence="3" id="KW-0547">Nucleotide-binding</keyword>
<dbReference type="Proteomes" id="UP000718821">
    <property type="component" value="Unassembled WGS sequence"/>
</dbReference>
<accession>A0A939B9J8</accession>
<dbReference type="PANTHER" id="PTHR34704:SF2">
    <property type="entry name" value="ATPASE"/>
    <property type="match status" value="1"/>
</dbReference>
<organism evidence="3 4">
    <name type="scientific">Bifidobacterium pullorum subsp. saeculare</name>
    <dbReference type="NCBI Taxonomy" id="78257"/>
    <lineage>
        <taxon>Bacteria</taxon>
        <taxon>Bacillati</taxon>
        <taxon>Actinomycetota</taxon>
        <taxon>Actinomycetes</taxon>
        <taxon>Bifidobacteriales</taxon>
        <taxon>Bifidobacteriaceae</taxon>
        <taxon>Bifidobacterium</taxon>
    </lineage>
</organism>
<feature type="domain" description="ATPase" evidence="1">
    <location>
        <begin position="2"/>
        <end position="210"/>
    </location>
</feature>
<comment type="caution">
    <text evidence="3">The sequence shown here is derived from an EMBL/GenBank/DDBJ whole genome shotgun (WGS) entry which is preliminary data.</text>
</comment>
<dbReference type="Pfam" id="PF03008">
    <property type="entry name" value="DUF234"/>
    <property type="match status" value="1"/>
</dbReference>
<proteinExistence type="predicted"/>
<dbReference type="AlphaFoldDB" id="A0A939B9J8"/>
<reference evidence="3" key="1">
    <citation type="submission" date="2020-08" db="EMBL/GenBank/DDBJ databases">
        <authorList>
            <person name="Cejkova D."/>
            <person name="Kubasova T."/>
            <person name="Jahodarova E."/>
            <person name="Rychlik I."/>
        </authorList>
    </citation>
    <scope>NUCLEOTIDE SEQUENCE</scope>
    <source>
        <strain evidence="3">An836</strain>
    </source>
</reference>
<dbReference type="Gene3D" id="3.40.50.300">
    <property type="entry name" value="P-loop containing nucleotide triphosphate hydrolases"/>
    <property type="match status" value="1"/>
</dbReference>
<evidence type="ECO:0000313" key="4">
    <source>
        <dbReference type="Proteomes" id="UP000718821"/>
    </source>
</evidence>